<name>A0A166BYC2_DAUCS</name>
<evidence type="ECO:0000313" key="3">
    <source>
        <dbReference type="Proteomes" id="UP000077755"/>
    </source>
</evidence>
<dbReference type="PANTHER" id="PTHR31949:SF20">
    <property type="entry name" value="OS01G0141900 PROTEIN"/>
    <property type="match status" value="1"/>
</dbReference>
<feature type="region of interest" description="Disordered" evidence="1">
    <location>
        <begin position="601"/>
        <end position="622"/>
    </location>
</feature>
<organism evidence="2 3">
    <name type="scientific">Daucus carota subsp. sativus</name>
    <name type="common">Carrot</name>
    <dbReference type="NCBI Taxonomy" id="79200"/>
    <lineage>
        <taxon>Eukaryota</taxon>
        <taxon>Viridiplantae</taxon>
        <taxon>Streptophyta</taxon>
        <taxon>Embryophyta</taxon>
        <taxon>Tracheophyta</taxon>
        <taxon>Spermatophyta</taxon>
        <taxon>Magnoliopsida</taxon>
        <taxon>eudicotyledons</taxon>
        <taxon>Gunneridae</taxon>
        <taxon>Pentapetalae</taxon>
        <taxon>asterids</taxon>
        <taxon>campanulids</taxon>
        <taxon>Apiales</taxon>
        <taxon>Apiaceae</taxon>
        <taxon>Apioideae</taxon>
        <taxon>Scandiceae</taxon>
        <taxon>Daucinae</taxon>
        <taxon>Daucus</taxon>
        <taxon>Daucus sect. Daucus</taxon>
    </lineage>
</organism>
<feature type="compositionally biased region" description="Low complexity" evidence="1">
    <location>
        <begin position="185"/>
        <end position="317"/>
    </location>
</feature>
<feature type="region of interest" description="Disordered" evidence="1">
    <location>
        <begin position="134"/>
        <end position="458"/>
    </location>
</feature>
<reference evidence="2" key="1">
    <citation type="journal article" date="2016" name="Nat. Genet.">
        <title>A high-quality carrot genome assembly provides new insights into carotenoid accumulation and asterid genome evolution.</title>
        <authorList>
            <person name="Iorizzo M."/>
            <person name="Ellison S."/>
            <person name="Senalik D."/>
            <person name="Zeng P."/>
            <person name="Satapoomin P."/>
            <person name="Huang J."/>
            <person name="Bowman M."/>
            <person name="Iovene M."/>
            <person name="Sanseverino W."/>
            <person name="Cavagnaro P."/>
            <person name="Yildiz M."/>
            <person name="Macko-Podgorni A."/>
            <person name="Moranska E."/>
            <person name="Grzebelus E."/>
            <person name="Grzebelus D."/>
            <person name="Ashrafi H."/>
            <person name="Zheng Z."/>
            <person name="Cheng S."/>
            <person name="Spooner D."/>
            <person name="Van Deynze A."/>
            <person name="Simon P."/>
        </authorList>
    </citation>
    <scope>NUCLEOTIDE SEQUENCE</scope>
    <source>
        <tissue evidence="2">Leaf</tissue>
    </source>
</reference>
<dbReference type="AlphaFoldDB" id="A0A166BYC2"/>
<sequence length="622" mass="65735">MSFRVPGLPMRMIDKEDELALFLEMTKIEKERDSVFLRNSDELDASLGMTGSSPIYDIAASLGPALKTASDEFLNSEGDKNDYEWLLSPPGTPLFPSLEMESQHTFTSETGIPETHPIASKSRIADVQLESTASNLASRHSASSPGLNMSTGGARRPSSSGVPGTRSATPTRRPTLNSASKPVLTSAPKPSSTATSKPSVGNTSKPSRSSTPTSRSTLTSNKPTIPSRSSTPTRSTARSSTPTPISTARSSTPTPRSTARSSTPTARSTERSSITTATSNARSSIPSPSSTARTSTPSSFTARSSTPTARSAARSSTLLVKTSSLPASKPTSRATTPIRRPNTLSTASDSSSPPVKSPSLFPKAATATSRYPVPPRVSSPVVKPRPWKPSEMPGFSLDAPPNLRTSVSERPISATRGKPGLQSIRSSSVEPAPNGKIRRQSCSPSRGRPPNGITVNSRSSVPALSRAYANANDNVSPVMYGTKMVERVMNMRKLAPPRQDDKHSPHSNLSGKSSSPDSSGFGRSLSKKSLDMAMRHMDIRRSIPGNLRPLMTNIPASSVYSVRSGPAPRSRIVGVSDSPVATSSNASSEVSVNNNALCMDRSEIEDDINSERGPPPASVLGR</sequence>
<feature type="compositionally biased region" description="Polar residues" evidence="1">
    <location>
        <begin position="318"/>
        <end position="335"/>
    </location>
</feature>
<keyword evidence="3" id="KW-1185">Reference proteome</keyword>
<dbReference type="EMBL" id="CP093345">
    <property type="protein sequence ID" value="WOG94039.1"/>
    <property type="molecule type" value="Genomic_DNA"/>
</dbReference>
<dbReference type="GO" id="GO:0055028">
    <property type="term" value="C:cortical microtubule"/>
    <property type="evidence" value="ECO:0007669"/>
    <property type="project" value="TreeGrafter"/>
</dbReference>
<proteinExistence type="predicted"/>
<dbReference type="PANTHER" id="PTHR31949">
    <property type="entry name" value="GASTRIC MUCIN-LIKE PROTEIN"/>
    <property type="match status" value="1"/>
</dbReference>
<dbReference type="Proteomes" id="UP000077755">
    <property type="component" value="Chromosome 3"/>
</dbReference>
<dbReference type="Gramene" id="KZN03048">
    <property type="protein sequence ID" value="KZN03048"/>
    <property type="gene ID" value="DCAR_011804"/>
</dbReference>
<dbReference type="OMA" id="ESKMQDA"/>
<evidence type="ECO:0000256" key="1">
    <source>
        <dbReference type="SAM" id="MobiDB-lite"/>
    </source>
</evidence>
<gene>
    <name evidence="2" type="ORF">DCAR_0313330</name>
</gene>
<feature type="compositionally biased region" description="Polar residues" evidence="1">
    <location>
        <begin position="134"/>
        <end position="180"/>
    </location>
</feature>
<protein>
    <submittedName>
        <fullName evidence="2">Uncharacterized protein</fullName>
    </submittedName>
</protein>
<evidence type="ECO:0000313" key="2">
    <source>
        <dbReference type="EMBL" id="WOG94039.1"/>
    </source>
</evidence>
<feature type="compositionally biased region" description="Pro residues" evidence="1">
    <location>
        <begin position="613"/>
        <end position="622"/>
    </location>
</feature>
<dbReference type="OrthoDB" id="1929779at2759"/>
<feature type="compositionally biased region" description="Low complexity" evidence="1">
    <location>
        <begin position="345"/>
        <end position="362"/>
    </location>
</feature>
<accession>A0A166BYC2</accession>
<dbReference type="GO" id="GO:0043622">
    <property type="term" value="P:cortical microtubule organization"/>
    <property type="evidence" value="ECO:0007669"/>
    <property type="project" value="TreeGrafter"/>
</dbReference>
<reference evidence="2" key="2">
    <citation type="submission" date="2022-03" db="EMBL/GenBank/DDBJ databases">
        <title>Draft title - Genomic analysis of global carrot germplasm unveils the trajectory of domestication and the origin of high carotenoid orange carrot.</title>
        <authorList>
            <person name="Iorizzo M."/>
            <person name="Ellison S."/>
            <person name="Senalik D."/>
            <person name="Macko-Podgorni A."/>
            <person name="Grzebelus D."/>
            <person name="Bostan H."/>
            <person name="Rolling W."/>
            <person name="Curaba J."/>
            <person name="Simon P."/>
        </authorList>
    </citation>
    <scope>NUCLEOTIDE SEQUENCE</scope>
    <source>
        <tissue evidence="2">Leaf</tissue>
    </source>
</reference>
<feature type="region of interest" description="Disordered" evidence="1">
    <location>
        <begin position="496"/>
        <end position="525"/>
    </location>
</feature>
<feature type="compositionally biased region" description="Low complexity" evidence="1">
    <location>
        <begin position="507"/>
        <end position="524"/>
    </location>
</feature>